<dbReference type="PANTHER" id="PTHR23517">
    <property type="entry name" value="RESISTANCE PROTEIN MDTM, PUTATIVE-RELATED-RELATED"/>
    <property type="match status" value="1"/>
</dbReference>
<feature type="transmembrane region" description="Helical" evidence="7">
    <location>
        <begin position="373"/>
        <end position="391"/>
    </location>
</feature>
<keyword evidence="4 7" id="KW-0812">Transmembrane</keyword>
<feature type="transmembrane region" description="Helical" evidence="7">
    <location>
        <begin position="217"/>
        <end position="241"/>
    </location>
</feature>
<feature type="transmembrane region" description="Helical" evidence="7">
    <location>
        <begin position="308"/>
        <end position="331"/>
    </location>
</feature>
<evidence type="ECO:0000256" key="7">
    <source>
        <dbReference type="SAM" id="Phobius"/>
    </source>
</evidence>
<feature type="transmembrane region" description="Helical" evidence="7">
    <location>
        <begin position="141"/>
        <end position="162"/>
    </location>
</feature>
<feature type="transmembrane region" description="Helical" evidence="7">
    <location>
        <begin position="105"/>
        <end position="129"/>
    </location>
</feature>
<keyword evidence="2" id="KW-0813">Transport</keyword>
<dbReference type="PANTHER" id="PTHR23517:SF13">
    <property type="entry name" value="MAJOR FACILITATOR SUPERFAMILY MFS_1"/>
    <property type="match status" value="1"/>
</dbReference>
<keyword evidence="10" id="KW-1185">Reference proteome</keyword>
<evidence type="ECO:0000256" key="2">
    <source>
        <dbReference type="ARBA" id="ARBA00022448"/>
    </source>
</evidence>
<feature type="transmembrane region" description="Helical" evidence="7">
    <location>
        <begin position="343"/>
        <end position="367"/>
    </location>
</feature>
<feature type="transmembrane region" description="Helical" evidence="7">
    <location>
        <begin position="15"/>
        <end position="41"/>
    </location>
</feature>
<evidence type="ECO:0000256" key="4">
    <source>
        <dbReference type="ARBA" id="ARBA00022692"/>
    </source>
</evidence>
<evidence type="ECO:0000313" key="9">
    <source>
        <dbReference type="EMBL" id="WYY06660.1"/>
    </source>
</evidence>
<dbReference type="EMBL" id="CP136137">
    <property type="protein sequence ID" value="WYY06660.1"/>
    <property type="molecule type" value="Genomic_DNA"/>
</dbReference>
<dbReference type="InterPro" id="IPR036259">
    <property type="entry name" value="MFS_trans_sf"/>
</dbReference>
<dbReference type="Pfam" id="PF07690">
    <property type="entry name" value="MFS_1"/>
    <property type="match status" value="1"/>
</dbReference>
<evidence type="ECO:0000313" key="10">
    <source>
        <dbReference type="Proteomes" id="UP001479933"/>
    </source>
</evidence>
<dbReference type="InterPro" id="IPR050171">
    <property type="entry name" value="MFS_Transporters"/>
</dbReference>
<proteinExistence type="predicted"/>
<evidence type="ECO:0000259" key="8">
    <source>
        <dbReference type="PROSITE" id="PS50850"/>
    </source>
</evidence>
<keyword evidence="3" id="KW-1003">Cell membrane</keyword>
<feature type="transmembrane region" description="Helical" evidence="7">
    <location>
        <begin position="174"/>
        <end position="196"/>
    </location>
</feature>
<dbReference type="InterPro" id="IPR011701">
    <property type="entry name" value="MFS"/>
</dbReference>
<dbReference type="InterPro" id="IPR020846">
    <property type="entry name" value="MFS_dom"/>
</dbReference>
<evidence type="ECO:0000256" key="6">
    <source>
        <dbReference type="ARBA" id="ARBA00023136"/>
    </source>
</evidence>
<reference evidence="9 10" key="1">
    <citation type="journal article" date="2023" name="Virus Evol.">
        <title>Computational host range prediction-The good, the bad, and the ugly.</title>
        <authorList>
            <person name="Howell A.A."/>
            <person name="Versoza C.J."/>
            <person name="Pfeifer S.P."/>
        </authorList>
    </citation>
    <scope>NUCLEOTIDE SEQUENCE [LARGE SCALE GENOMIC DNA]</scope>
    <source>
        <strain evidence="9 10">1610/1b</strain>
    </source>
</reference>
<feature type="transmembrane region" description="Helical" evidence="7">
    <location>
        <begin position="47"/>
        <end position="70"/>
    </location>
</feature>
<dbReference type="Proteomes" id="UP001479933">
    <property type="component" value="Chromosome"/>
</dbReference>
<feature type="transmembrane region" description="Helical" evidence="7">
    <location>
        <begin position="253"/>
        <end position="274"/>
    </location>
</feature>
<comment type="subcellular location">
    <subcellularLocation>
        <location evidence="1">Cell membrane</location>
        <topology evidence="1">Multi-pass membrane protein</topology>
    </subcellularLocation>
</comment>
<dbReference type="PROSITE" id="PS50850">
    <property type="entry name" value="MFS"/>
    <property type="match status" value="1"/>
</dbReference>
<keyword evidence="5 7" id="KW-1133">Transmembrane helix</keyword>
<feature type="transmembrane region" description="Helical" evidence="7">
    <location>
        <begin position="281"/>
        <end position="302"/>
    </location>
</feature>
<organism evidence="9 10">
    <name type="scientific">Gordonia hydrophobica</name>
    <dbReference type="NCBI Taxonomy" id="40516"/>
    <lineage>
        <taxon>Bacteria</taxon>
        <taxon>Bacillati</taxon>
        <taxon>Actinomycetota</taxon>
        <taxon>Actinomycetes</taxon>
        <taxon>Mycobacteriales</taxon>
        <taxon>Gordoniaceae</taxon>
        <taxon>Gordonia</taxon>
    </lineage>
</organism>
<keyword evidence="6 7" id="KW-0472">Membrane</keyword>
<dbReference type="SUPFAM" id="SSF103473">
    <property type="entry name" value="MFS general substrate transporter"/>
    <property type="match status" value="1"/>
</dbReference>
<sequence>MTLSPPDMRGAGRTWAIAATAFAFFATMVGTTLPTALYSIYAVDLDFSSLTVTVLFAVYAIGVVGALLVFGRLSDQIGRRPVLLIALVCAAISSILFMLPPSLALLVVARVISGFSAGFMSGAGTAAVIDLFPQLRRASGGMLAVAANSGGLATGNLLGGVLATVSSAALITPFAVHLGLTAAAIIGLWMLTPRPATQSSVRLRIQRLRVPAEVRGAFVRAVLAGGSAFAVSGVLTAVTALFLSEDLHIRSHWVPGAIVFLIFATMAAGQVIAGRVPPERALLVGCAGLLVAVVLLMAALGLTILAPLVAAAVLLGLAGGFCVNAGLALTVERVPESTRGEVSSAYFASLYVLLALPAIGVGLLATVVSLRHAGLIFAIVVAALVAAIGGIQARRAA</sequence>
<gene>
    <name evidence="9" type="ORF">RVF87_16585</name>
</gene>
<feature type="transmembrane region" description="Helical" evidence="7">
    <location>
        <begin position="82"/>
        <end position="99"/>
    </location>
</feature>
<evidence type="ECO:0000256" key="5">
    <source>
        <dbReference type="ARBA" id="ARBA00022989"/>
    </source>
</evidence>
<name>A0ABZ2TZ03_9ACTN</name>
<evidence type="ECO:0000256" key="1">
    <source>
        <dbReference type="ARBA" id="ARBA00004651"/>
    </source>
</evidence>
<accession>A0ABZ2TZ03</accession>
<protein>
    <submittedName>
        <fullName evidence="9">MFS transporter</fullName>
    </submittedName>
</protein>
<dbReference type="RefSeq" id="WP_307825503.1">
    <property type="nucleotide sequence ID" value="NZ_CP136137.1"/>
</dbReference>
<feature type="domain" description="Major facilitator superfamily (MFS) profile" evidence="8">
    <location>
        <begin position="16"/>
        <end position="397"/>
    </location>
</feature>
<evidence type="ECO:0000256" key="3">
    <source>
        <dbReference type="ARBA" id="ARBA00022475"/>
    </source>
</evidence>
<dbReference type="Gene3D" id="1.20.1250.20">
    <property type="entry name" value="MFS general substrate transporter like domains"/>
    <property type="match status" value="1"/>
</dbReference>